<reference evidence="1 2" key="1">
    <citation type="submission" date="2019-05" db="EMBL/GenBank/DDBJ databases">
        <title>Another draft genome of Portunus trituberculatus and its Hox gene families provides insights of decapod evolution.</title>
        <authorList>
            <person name="Jeong J.-H."/>
            <person name="Song I."/>
            <person name="Kim S."/>
            <person name="Choi T."/>
            <person name="Kim D."/>
            <person name="Ryu S."/>
            <person name="Kim W."/>
        </authorList>
    </citation>
    <scope>NUCLEOTIDE SEQUENCE [LARGE SCALE GENOMIC DNA]</scope>
    <source>
        <tissue evidence="1">Muscle</tissue>
    </source>
</reference>
<evidence type="ECO:0000313" key="1">
    <source>
        <dbReference type="EMBL" id="MPC79776.1"/>
    </source>
</evidence>
<sequence length="64" mass="7478">MAVLVAERRELKEKDITSTQFFPKVVVVVREAQDHRGTQRHRHIHQDSNLFQITQRVEGNGLRA</sequence>
<dbReference type="Proteomes" id="UP000324222">
    <property type="component" value="Unassembled WGS sequence"/>
</dbReference>
<organism evidence="1 2">
    <name type="scientific">Portunus trituberculatus</name>
    <name type="common">Swimming crab</name>
    <name type="synonym">Neptunus trituberculatus</name>
    <dbReference type="NCBI Taxonomy" id="210409"/>
    <lineage>
        <taxon>Eukaryota</taxon>
        <taxon>Metazoa</taxon>
        <taxon>Ecdysozoa</taxon>
        <taxon>Arthropoda</taxon>
        <taxon>Crustacea</taxon>
        <taxon>Multicrustacea</taxon>
        <taxon>Malacostraca</taxon>
        <taxon>Eumalacostraca</taxon>
        <taxon>Eucarida</taxon>
        <taxon>Decapoda</taxon>
        <taxon>Pleocyemata</taxon>
        <taxon>Brachyura</taxon>
        <taxon>Eubrachyura</taxon>
        <taxon>Portunoidea</taxon>
        <taxon>Portunidae</taxon>
        <taxon>Portuninae</taxon>
        <taxon>Portunus</taxon>
    </lineage>
</organism>
<dbReference type="AlphaFoldDB" id="A0A5B7ICX2"/>
<name>A0A5B7ICX2_PORTR</name>
<comment type="caution">
    <text evidence="1">The sequence shown here is derived from an EMBL/GenBank/DDBJ whole genome shotgun (WGS) entry which is preliminary data.</text>
</comment>
<dbReference type="EMBL" id="VSRR010052052">
    <property type="protein sequence ID" value="MPC79776.1"/>
    <property type="molecule type" value="Genomic_DNA"/>
</dbReference>
<keyword evidence="2" id="KW-1185">Reference proteome</keyword>
<gene>
    <name evidence="1" type="ORF">E2C01_074322</name>
</gene>
<accession>A0A5B7ICX2</accession>
<evidence type="ECO:0000313" key="2">
    <source>
        <dbReference type="Proteomes" id="UP000324222"/>
    </source>
</evidence>
<proteinExistence type="predicted"/>
<protein>
    <submittedName>
        <fullName evidence="1">Uncharacterized protein</fullName>
    </submittedName>
</protein>